<evidence type="ECO:0000256" key="4">
    <source>
        <dbReference type="ARBA" id="ARBA00023136"/>
    </source>
</evidence>
<evidence type="ECO:0000313" key="9">
    <source>
        <dbReference type="Proteomes" id="UP000018467"/>
    </source>
</evidence>
<feature type="transmembrane region" description="Helical" evidence="6">
    <location>
        <begin position="196"/>
        <end position="214"/>
    </location>
</feature>
<name>A0A3B1JHA2_ASTMX</name>
<dbReference type="PRINTS" id="PR00245">
    <property type="entry name" value="OLFACTORYR"/>
</dbReference>
<dbReference type="Bgee" id="ENSAMXG00000029360">
    <property type="expression patterns" value="Expressed in olfactory epithelium and 1 other cell type or tissue"/>
</dbReference>
<dbReference type="PROSITE" id="PS50262">
    <property type="entry name" value="G_PROTEIN_RECEP_F1_2"/>
    <property type="match status" value="1"/>
</dbReference>
<evidence type="ECO:0000259" key="7">
    <source>
        <dbReference type="PROSITE" id="PS50262"/>
    </source>
</evidence>
<keyword evidence="4 6" id="KW-0472">Membrane</keyword>
<evidence type="ECO:0000313" key="8">
    <source>
        <dbReference type="Ensembl" id="ENSAMXP00000041708.1"/>
    </source>
</evidence>
<dbReference type="AlphaFoldDB" id="A0A3B1JHA2"/>
<dbReference type="PANTHER" id="PTHR26451">
    <property type="entry name" value="G_PROTEIN_RECEP_F1_2 DOMAIN-CONTAINING PROTEIN"/>
    <property type="match status" value="1"/>
</dbReference>
<dbReference type="GO" id="GO:0005549">
    <property type="term" value="F:odorant binding"/>
    <property type="evidence" value="ECO:0007669"/>
    <property type="project" value="TreeGrafter"/>
</dbReference>
<feature type="transmembrane region" description="Helical" evidence="6">
    <location>
        <begin position="97"/>
        <end position="119"/>
    </location>
</feature>
<dbReference type="PANTHER" id="PTHR26451:SF860">
    <property type="entry name" value="ODORANT RECEPTOR-RELATED"/>
    <property type="match status" value="1"/>
</dbReference>
<evidence type="ECO:0000256" key="3">
    <source>
        <dbReference type="ARBA" id="ARBA00022989"/>
    </source>
</evidence>
<keyword evidence="9" id="KW-1185">Reference proteome</keyword>
<dbReference type="InterPro" id="IPR000725">
    <property type="entry name" value="Olfact_rcpt"/>
</dbReference>
<accession>A0A3B1JHA2</accession>
<feature type="transmembrane region" description="Helical" evidence="6">
    <location>
        <begin position="140"/>
        <end position="163"/>
    </location>
</feature>
<dbReference type="Ensembl" id="ENSAMXT00000056100.1">
    <property type="protein sequence ID" value="ENSAMXP00000041708.1"/>
    <property type="gene ID" value="ENSAMXG00000029360.1"/>
</dbReference>
<dbReference type="Gene3D" id="1.20.1070.10">
    <property type="entry name" value="Rhodopsin 7-helix transmembrane proteins"/>
    <property type="match status" value="1"/>
</dbReference>
<feature type="domain" description="G-protein coupled receptors family 1 profile" evidence="7">
    <location>
        <begin position="40"/>
        <end position="277"/>
    </location>
</feature>
<proteinExistence type="predicted"/>
<keyword evidence="5" id="KW-0807">Transducer</keyword>
<reference evidence="9" key="2">
    <citation type="journal article" date="2014" name="Nat. Commun.">
        <title>The cavefish genome reveals candidate genes for eye loss.</title>
        <authorList>
            <person name="McGaugh S.E."/>
            <person name="Gross J.B."/>
            <person name="Aken B."/>
            <person name="Blin M."/>
            <person name="Borowsky R."/>
            <person name="Chalopin D."/>
            <person name="Hinaux H."/>
            <person name="Jeffery W.R."/>
            <person name="Keene A."/>
            <person name="Ma L."/>
            <person name="Minx P."/>
            <person name="Murphy D."/>
            <person name="O'Quin K.E."/>
            <person name="Retaux S."/>
            <person name="Rohner N."/>
            <person name="Searle S.M."/>
            <person name="Stahl B.A."/>
            <person name="Tabin C."/>
            <person name="Volff J.N."/>
            <person name="Yoshizawa M."/>
            <person name="Warren W.C."/>
        </authorList>
    </citation>
    <scope>NUCLEOTIDE SEQUENCE [LARGE SCALE GENOMIC DNA]</scope>
    <source>
        <strain evidence="9">female</strain>
    </source>
</reference>
<protein>
    <recommendedName>
        <fullName evidence="7">G-protein coupled receptors family 1 profile domain-containing protein</fullName>
    </recommendedName>
</protein>
<dbReference type="InParanoid" id="A0A3B1JHA2"/>
<dbReference type="GO" id="GO:0005886">
    <property type="term" value="C:plasma membrane"/>
    <property type="evidence" value="ECO:0007669"/>
    <property type="project" value="UniProtKB-SubCell"/>
</dbReference>
<dbReference type="GO" id="GO:0004984">
    <property type="term" value="F:olfactory receptor activity"/>
    <property type="evidence" value="ECO:0007669"/>
    <property type="project" value="InterPro"/>
</dbReference>
<evidence type="ECO:0000256" key="5">
    <source>
        <dbReference type="ARBA" id="ARBA00023224"/>
    </source>
</evidence>
<evidence type="ECO:0000256" key="6">
    <source>
        <dbReference type="SAM" id="Phobius"/>
    </source>
</evidence>
<dbReference type="InterPro" id="IPR000276">
    <property type="entry name" value="GPCR_Rhodpsn"/>
</dbReference>
<evidence type="ECO:0000256" key="2">
    <source>
        <dbReference type="ARBA" id="ARBA00022692"/>
    </source>
</evidence>
<reference evidence="8" key="4">
    <citation type="submission" date="2025-09" db="UniProtKB">
        <authorList>
            <consortium name="Ensembl"/>
        </authorList>
    </citation>
    <scope>IDENTIFICATION</scope>
</reference>
<dbReference type="InterPro" id="IPR017452">
    <property type="entry name" value="GPCR_Rhodpsn_7TM"/>
</dbReference>
<keyword evidence="3 6" id="KW-1133">Transmembrane helix</keyword>
<dbReference type="GeneTree" id="ENSGT01030000234640"/>
<sequence length="300" mass="34614">MQGSSEEGSCVLMFHELASRKLERYRYVYFFLLYLLIICCNAGVIVIVLTVKKLHEPMYIFITALLLNSLFGTTVIYPKLLGDFLSERPGISYEGCLFQAFCIYTYGVSEFTLLSAMAYDRYVSICKPLQYPTLMNMSTVRNLLFICWFVPFCEIGILVILTYRLKLCRFKLERIYCSNYAIVKLSCGDTTVNTPTVIFIIFSMFRILLAVLKNSKEFRRKALQTCFPHLFIFISFSVTSCFEIINSRLEGNVPHIVAMIMSIENMVIPPLINPVIYGLKLQEILKRIKTLFSGKKRISF</sequence>
<reference evidence="9" key="1">
    <citation type="submission" date="2013-03" db="EMBL/GenBank/DDBJ databases">
        <authorList>
            <person name="Jeffery W."/>
            <person name="Warren W."/>
            <person name="Wilson R.K."/>
        </authorList>
    </citation>
    <scope>NUCLEOTIDE SEQUENCE</scope>
    <source>
        <strain evidence="9">female</strain>
    </source>
</reference>
<organism evidence="8 9">
    <name type="scientific">Astyanax mexicanus</name>
    <name type="common">Blind cave fish</name>
    <name type="synonym">Astyanax fasciatus mexicanus</name>
    <dbReference type="NCBI Taxonomy" id="7994"/>
    <lineage>
        <taxon>Eukaryota</taxon>
        <taxon>Metazoa</taxon>
        <taxon>Chordata</taxon>
        <taxon>Craniata</taxon>
        <taxon>Vertebrata</taxon>
        <taxon>Euteleostomi</taxon>
        <taxon>Actinopterygii</taxon>
        <taxon>Neopterygii</taxon>
        <taxon>Teleostei</taxon>
        <taxon>Ostariophysi</taxon>
        <taxon>Characiformes</taxon>
        <taxon>Characoidei</taxon>
        <taxon>Acestrorhamphidae</taxon>
        <taxon>Acestrorhamphinae</taxon>
        <taxon>Astyanax</taxon>
    </lineage>
</organism>
<feature type="transmembrane region" description="Helical" evidence="6">
    <location>
        <begin position="226"/>
        <end position="245"/>
    </location>
</feature>
<dbReference type="PROSITE" id="PS00237">
    <property type="entry name" value="G_PROTEIN_RECEP_F1_1"/>
    <property type="match status" value="1"/>
</dbReference>
<feature type="transmembrane region" description="Helical" evidence="6">
    <location>
        <begin position="27"/>
        <end position="51"/>
    </location>
</feature>
<keyword evidence="2 6" id="KW-0812">Transmembrane</keyword>
<reference evidence="8" key="3">
    <citation type="submission" date="2025-08" db="UniProtKB">
        <authorList>
            <consortium name="Ensembl"/>
        </authorList>
    </citation>
    <scope>IDENTIFICATION</scope>
</reference>
<comment type="subcellular location">
    <subcellularLocation>
        <location evidence="1">Membrane</location>
        <topology evidence="1">Multi-pass membrane protein</topology>
    </subcellularLocation>
</comment>
<dbReference type="GO" id="GO:0004930">
    <property type="term" value="F:G protein-coupled receptor activity"/>
    <property type="evidence" value="ECO:0007669"/>
    <property type="project" value="UniProtKB-KW"/>
</dbReference>
<evidence type="ECO:0000256" key="1">
    <source>
        <dbReference type="ARBA" id="ARBA00004141"/>
    </source>
</evidence>
<dbReference type="InterPro" id="IPR052921">
    <property type="entry name" value="GPCR1_Superfamily_Member"/>
</dbReference>
<dbReference type="Proteomes" id="UP000018467">
    <property type="component" value="Unassembled WGS sequence"/>
</dbReference>
<dbReference type="SUPFAM" id="SSF81321">
    <property type="entry name" value="Family A G protein-coupled receptor-like"/>
    <property type="match status" value="1"/>
</dbReference>
<feature type="transmembrane region" description="Helical" evidence="6">
    <location>
        <begin position="257"/>
        <end position="279"/>
    </location>
</feature>
<feature type="transmembrane region" description="Helical" evidence="6">
    <location>
        <begin position="58"/>
        <end position="77"/>
    </location>
</feature>
<dbReference type="Pfam" id="PF13853">
    <property type="entry name" value="7tm_4"/>
    <property type="match status" value="1"/>
</dbReference>